<dbReference type="GO" id="GO:0005737">
    <property type="term" value="C:cytoplasm"/>
    <property type="evidence" value="ECO:0007669"/>
    <property type="project" value="TreeGrafter"/>
</dbReference>
<evidence type="ECO:0000313" key="3">
    <source>
        <dbReference type="Proteomes" id="UP000016924"/>
    </source>
</evidence>
<dbReference type="PANTHER" id="PTHR43544:SF32">
    <property type="entry name" value="CHAIN DEHYDROGENASE, PUTATIVE (AFU_ORTHOLOGUE AFUA_5G01530)-RELATED"/>
    <property type="match status" value="1"/>
</dbReference>
<reference evidence="3" key="1">
    <citation type="submission" date="2012-06" db="EMBL/GenBank/DDBJ databases">
        <title>The genome sequence of Coniosporium apollinis CBS 100218.</title>
        <authorList>
            <consortium name="The Broad Institute Genome Sequencing Platform"/>
            <person name="Cuomo C."/>
            <person name="Gorbushina A."/>
            <person name="Noack S."/>
            <person name="Walker B."/>
            <person name="Young S.K."/>
            <person name="Zeng Q."/>
            <person name="Gargeya S."/>
            <person name="Fitzgerald M."/>
            <person name="Haas B."/>
            <person name="Abouelleil A."/>
            <person name="Alvarado L."/>
            <person name="Arachchi H.M."/>
            <person name="Berlin A.M."/>
            <person name="Chapman S.B."/>
            <person name="Goldberg J."/>
            <person name="Griggs A."/>
            <person name="Gujja S."/>
            <person name="Hansen M."/>
            <person name="Howarth C."/>
            <person name="Imamovic A."/>
            <person name="Larimer J."/>
            <person name="McCowan C."/>
            <person name="Montmayeur A."/>
            <person name="Murphy C."/>
            <person name="Neiman D."/>
            <person name="Pearson M."/>
            <person name="Priest M."/>
            <person name="Roberts A."/>
            <person name="Saif S."/>
            <person name="Shea T."/>
            <person name="Sisk P."/>
            <person name="Sykes S."/>
            <person name="Wortman J."/>
            <person name="Nusbaum C."/>
            <person name="Birren B."/>
        </authorList>
    </citation>
    <scope>NUCLEOTIDE SEQUENCE [LARGE SCALE GENOMIC DNA]</scope>
    <source>
        <strain evidence="3">CBS 100218</strain>
    </source>
</reference>
<dbReference type="Pfam" id="PF00106">
    <property type="entry name" value="adh_short"/>
    <property type="match status" value="1"/>
</dbReference>
<dbReference type="GO" id="GO:0016491">
    <property type="term" value="F:oxidoreductase activity"/>
    <property type="evidence" value="ECO:0007669"/>
    <property type="project" value="TreeGrafter"/>
</dbReference>
<dbReference type="PRINTS" id="PR00081">
    <property type="entry name" value="GDHRDH"/>
</dbReference>
<comment type="similarity">
    <text evidence="1">Belongs to the short-chain dehydrogenases/reductases (SDR) family.</text>
</comment>
<organism evidence="2 3">
    <name type="scientific">Coniosporium apollinis (strain CBS 100218)</name>
    <name type="common">Rock-inhabiting black yeast</name>
    <dbReference type="NCBI Taxonomy" id="1168221"/>
    <lineage>
        <taxon>Eukaryota</taxon>
        <taxon>Fungi</taxon>
        <taxon>Dikarya</taxon>
        <taxon>Ascomycota</taxon>
        <taxon>Pezizomycotina</taxon>
        <taxon>Dothideomycetes</taxon>
        <taxon>Dothideomycetes incertae sedis</taxon>
        <taxon>Coniosporium</taxon>
    </lineage>
</organism>
<evidence type="ECO:0008006" key="4">
    <source>
        <dbReference type="Google" id="ProtNLM"/>
    </source>
</evidence>
<accession>R7Z2Z8</accession>
<dbReference type="InterPro" id="IPR051468">
    <property type="entry name" value="Fungal_SecMetab_SDRs"/>
</dbReference>
<dbReference type="HOGENOM" id="CLU_010194_9_0_1"/>
<dbReference type="Gene3D" id="3.40.50.720">
    <property type="entry name" value="NAD(P)-binding Rossmann-like Domain"/>
    <property type="match status" value="1"/>
</dbReference>
<dbReference type="PANTHER" id="PTHR43544">
    <property type="entry name" value="SHORT-CHAIN DEHYDROGENASE/REDUCTASE"/>
    <property type="match status" value="1"/>
</dbReference>
<dbReference type="GO" id="GO:0019748">
    <property type="term" value="P:secondary metabolic process"/>
    <property type="evidence" value="ECO:0007669"/>
    <property type="project" value="TreeGrafter"/>
</dbReference>
<dbReference type="EMBL" id="JH767595">
    <property type="protein sequence ID" value="EON68301.1"/>
    <property type="molecule type" value="Genomic_DNA"/>
</dbReference>
<proteinExistence type="inferred from homology"/>
<evidence type="ECO:0000256" key="1">
    <source>
        <dbReference type="ARBA" id="ARBA00006484"/>
    </source>
</evidence>
<gene>
    <name evidence="2" type="ORF">W97_07559</name>
</gene>
<dbReference type="InterPro" id="IPR036291">
    <property type="entry name" value="NAD(P)-bd_dom_sf"/>
</dbReference>
<dbReference type="STRING" id="1168221.R7Z2Z8"/>
<dbReference type="AlphaFoldDB" id="R7Z2Z8"/>
<keyword evidence="3" id="KW-1185">Reference proteome</keyword>
<dbReference type="OrthoDB" id="191139at2759"/>
<dbReference type="GeneID" id="19904870"/>
<name>R7Z2Z8_CONA1</name>
<protein>
    <recommendedName>
        <fullName evidence="4">Short chain dehydrogenase</fullName>
    </recommendedName>
</protein>
<dbReference type="Proteomes" id="UP000016924">
    <property type="component" value="Unassembled WGS sequence"/>
</dbReference>
<dbReference type="eggNOG" id="KOG1611">
    <property type="taxonomic scope" value="Eukaryota"/>
</dbReference>
<dbReference type="SUPFAM" id="SSF51735">
    <property type="entry name" value="NAD(P)-binding Rossmann-fold domains"/>
    <property type="match status" value="1"/>
</dbReference>
<dbReference type="InterPro" id="IPR002347">
    <property type="entry name" value="SDR_fam"/>
</dbReference>
<evidence type="ECO:0000313" key="2">
    <source>
        <dbReference type="EMBL" id="EON68301.1"/>
    </source>
</evidence>
<sequence length="247" mass="26446">MSATKAPQTIVLITGANQGLGFEVAKKLAAEQANYHILLGSRNPQKGQDAASCITNLAENTSVQATEIDILSDASIQRCVSEVEARHGRLDVLLNNAAIGRVDESSRREEMMRVVETNAVSAWCVTEEFAPLLKKSEAPRVVMMTSGLGSLGMTLDPARAYYGLDAPAYKVSKAAMNMVAAVEAVKYAKDGIKVNVVCPGFRKTNLNGYSEMAGDPADGAIEACRVIIMGKEGPTGRFTTLEGEYPW</sequence>
<dbReference type="RefSeq" id="XP_007783618.1">
    <property type="nucleotide sequence ID" value="XM_007785428.1"/>
</dbReference>
<dbReference type="OMA" id="QGHKDAD"/>